<gene>
    <name evidence="2" type="ORF">M427DRAFT_208570</name>
</gene>
<sequence length="859" mass="93633">MASEDTGTPHVNGIETIEVSQSDPRDPPPFTSGVGRRKLVKLLFPVKFKPDSSLPLPGRKVVLLSNSATAIPVIPSPHPLPTPPTATPPTPTTSSAVETTNGAQISKSASSAKPNEIDGVVKRKKAVDVAAMQPAGKRDLRSRPMGGDKKKTSCASEESQRGLATVRPPTVTNGRLPVSPREKGSHRGVSPELNAKQGQQTLGILDQSPHSLQPSNPSSDPPPEPITVGPVIDPALLPPLFSAATDLVLRDLARHFPADLRNRWLSGVVHEFVGEYYGRVPQNSGLGLSSIPPLSGAWQHARNPSTPAVQPTSSVVPLSLPPPRREVRRRVSWAMPKLVANSGQQLREKAESKPDPETESLDDKTLELSLTPLTEETSVLPQNGTETDDNTLVRAPSDDIPANLEPHQSPDSRMSDRSQSRERLNPPRTPPRTSPSRGADDNPTGAAALVLSTKQPGKLPSFKKSRTLAGKHQFVEASPSKTHRSMIANGRGPNLNSPANQGDDSVSDSDSENGEGSNLRKTKKPTRMKVKRGRQPIGREDSEESEDARPPRKLQKSQSHGQDVEDDDDDLAEFFGAGVRERRTVMDSDSDEEKMHIDETDPPVSEDRSVEDVQLEVRAKDEMELDQTSSLEESLPTPTVDSTKLGYISSSPSLLSAPQLPLVPLPVTTFPVPTPTPVSAPGFTSRSSKGRPSKPLPPPKVVRVTPARTRDSTAFAAFRESVESAFDNSDCEDSAVERTLEGVRRRRAVARRRSGMELIRGEVMGGWRDELARIAGPRDEHIALSKVASLDDIISPESLQGRDEEDRRFLELAFVDERKKWNHQLEGAGRYASEERWRREVELNGRDLEARSEYHVRLG</sequence>
<dbReference type="Proteomes" id="UP000070544">
    <property type="component" value="Unassembled WGS sequence"/>
</dbReference>
<protein>
    <submittedName>
        <fullName evidence="2">Uncharacterized protein</fullName>
    </submittedName>
</protein>
<organism evidence="2 3">
    <name type="scientific">Gonapodya prolifera (strain JEL478)</name>
    <name type="common">Monoblepharis prolifera</name>
    <dbReference type="NCBI Taxonomy" id="1344416"/>
    <lineage>
        <taxon>Eukaryota</taxon>
        <taxon>Fungi</taxon>
        <taxon>Fungi incertae sedis</taxon>
        <taxon>Chytridiomycota</taxon>
        <taxon>Chytridiomycota incertae sedis</taxon>
        <taxon>Monoblepharidomycetes</taxon>
        <taxon>Monoblepharidales</taxon>
        <taxon>Gonapodyaceae</taxon>
        <taxon>Gonapodya</taxon>
    </lineage>
</organism>
<name>A0A139ANN1_GONPJ</name>
<feature type="compositionally biased region" description="Basic residues" evidence="1">
    <location>
        <begin position="520"/>
        <end position="534"/>
    </location>
</feature>
<dbReference type="EMBL" id="KQ965742">
    <property type="protein sequence ID" value="KXS18346.1"/>
    <property type="molecule type" value="Genomic_DNA"/>
</dbReference>
<feature type="region of interest" description="Disordered" evidence="1">
    <location>
        <begin position="299"/>
        <end position="321"/>
    </location>
</feature>
<feature type="compositionally biased region" description="Basic and acidic residues" evidence="1">
    <location>
        <begin position="136"/>
        <end position="151"/>
    </location>
</feature>
<feature type="compositionally biased region" description="Basic and acidic residues" evidence="1">
    <location>
        <begin position="346"/>
        <end position="366"/>
    </location>
</feature>
<feature type="region of interest" description="Disordered" evidence="1">
    <location>
        <begin position="206"/>
        <end position="230"/>
    </location>
</feature>
<feature type="compositionally biased region" description="Polar residues" evidence="1">
    <location>
        <begin position="626"/>
        <end position="642"/>
    </location>
</feature>
<dbReference type="AlphaFoldDB" id="A0A139ANN1"/>
<feature type="compositionally biased region" description="Polar residues" evidence="1">
    <location>
        <begin position="302"/>
        <end position="312"/>
    </location>
</feature>
<feature type="region of interest" description="Disordered" evidence="1">
    <location>
        <begin position="72"/>
        <end position="192"/>
    </location>
</feature>
<feature type="compositionally biased region" description="Basic and acidic residues" evidence="1">
    <location>
        <begin position="593"/>
        <end position="622"/>
    </location>
</feature>
<proteinExistence type="predicted"/>
<evidence type="ECO:0000313" key="3">
    <source>
        <dbReference type="Proteomes" id="UP000070544"/>
    </source>
</evidence>
<feature type="region of interest" description="Disordered" evidence="1">
    <location>
        <begin position="1"/>
        <end position="34"/>
    </location>
</feature>
<feature type="region of interest" description="Disordered" evidence="1">
    <location>
        <begin position="672"/>
        <end position="703"/>
    </location>
</feature>
<feature type="compositionally biased region" description="Polar residues" evidence="1">
    <location>
        <begin position="494"/>
        <end position="504"/>
    </location>
</feature>
<feature type="compositionally biased region" description="Pro residues" evidence="1">
    <location>
        <begin position="74"/>
        <end position="91"/>
    </location>
</feature>
<feature type="region of interest" description="Disordered" evidence="1">
    <location>
        <begin position="336"/>
        <end position="643"/>
    </location>
</feature>
<evidence type="ECO:0000256" key="1">
    <source>
        <dbReference type="SAM" id="MobiDB-lite"/>
    </source>
</evidence>
<feature type="compositionally biased region" description="Low complexity" evidence="1">
    <location>
        <begin position="367"/>
        <end position="381"/>
    </location>
</feature>
<reference evidence="2 3" key="1">
    <citation type="journal article" date="2015" name="Genome Biol. Evol.">
        <title>Phylogenomic analyses indicate that early fungi evolved digesting cell walls of algal ancestors of land plants.</title>
        <authorList>
            <person name="Chang Y."/>
            <person name="Wang S."/>
            <person name="Sekimoto S."/>
            <person name="Aerts A.L."/>
            <person name="Choi C."/>
            <person name="Clum A."/>
            <person name="LaButti K.M."/>
            <person name="Lindquist E.A."/>
            <person name="Yee Ngan C."/>
            <person name="Ohm R.A."/>
            <person name="Salamov A.A."/>
            <person name="Grigoriev I.V."/>
            <person name="Spatafora J.W."/>
            <person name="Berbee M.L."/>
        </authorList>
    </citation>
    <scope>NUCLEOTIDE SEQUENCE [LARGE SCALE GENOMIC DNA]</scope>
    <source>
        <strain evidence="2 3">JEL478</strain>
    </source>
</reference>
<feature type="compositionally biased region" description="Basic and acidic residues" evidence="1">
    <location>
        <begin position="408"/>
        <end position="425"/>
    </location>
</feature>
<evidence type="ECO:0000313" key="2">
    <source>
        <dbReference type="EMBL" id="KXS18346.1"/>
    </source>
</evidence>
<feature type="compositionally biased region" description="Polar residues" evidence="1">
    <location>
        <begin position="101"/>
        <end position="113"/>
    </location>
</feature>
<keyword evidence="3" id="KW-1185">Reference proteome</keyword>
<accession>A0A139ANN1</accession>